<dbReference type="Pfam" id="PF13735">
    <property type="entry name" value="tRNA_NucTran2_2"/>
    <property type="match status" value="1"/>
</dbReference>
<dbReference type="InterPro" id="IPR032810">
    <property type="entry name" value="CCA-adding_enz_C"/>
</dbReference>
<gene>
    <name evidence="7" type="ORF">S03H2_43905</name>
</gene>
<feature type="non-terminal residue" evidence="7">
    <location>
        <position position="1"/>
    </location>
</feature>
<dbReference type="Gene3D" id="1.10.3090.10">
    <property type="entry name" value="cca-adding enzyme, domain 2"/>
    <property type="match status" value="1"/>
</dbReference>
<feature type="domain" description="CCA-adding enzyme C-terminal" evidence="6">
    <location>
        <begin position="67"/>
        <end position="210"/>
    </location>
</feature>
<dbReference type="AlphaFoldDB" id="X1IXS7"/>
<comment type="caution">
    <text evidence="7">The sequence shown here is derived from an EMBL/GenBank/DDBJ whole genome shotgun (WGS) entry which is preliminary data.</text>
</comment>
<dbReference type="GO" id="GO:0003723">
    <property type="term" value="F:RNA binding"/>
    <property type="evidence" value="ECO:0007669"/>
    <property type="project" value="UniProtKB-KW"/>
</dbReference>
<evidence type="ECO:0000256" key="5">
    <source>
        <dbReference type="ARBA" id="ARBA00022884"/>
    </source>
</evidence>
<evidence type="ECO:0000256" key="3">
    <source>
        <dbReference type="ARBA" id="ARBA00022723"/>
    </source>
</evidence>
<keyword evidence="5" id="KW-0694">RNA-binding</keyword>
<proteinExistence type="predicted"/>
<evidence type="ECO:0000259" key="6">
    <source>
        <dbReference type="Pfam" id="PF13735"/>
    </source>
</evidence>
<dbReference type="Gene3D" id="1.10.246.80">
    <property type="match status" value="1"/>
</dbReference>
<organism evidence="7">
    <name type="scientific">marine sediment metagenome</name>
    <dbReference type="NCBI Taxonomy" id="412755"/>
    <lineage>
        <taxon>unclassified sequences</taxon>
        <taxon>metagenomes</taxon>
        <taxon>ecological metagenomes</taxon>
    </lineage>
</organism>
<evidence type="ECO:0000256" key="2">
    <source>
        <dbReference type="ARBA" id="ARBA00022695"/>
    </source>
</evidence>
<name>X1IXS7_9ZZZZ</name>
<keyword evidence="1" id="KW-0819">tRNA processing</keyword>
<evidence type="ECO:0000256" key="1">
    <source>
        <dbReference type="ARBA" id="ARBA00022694"/>
    </source>
</evidence>
<keyword evidence="2" id="KW-0808">Transferase</keyword>
<evidence type="ECO:0000256" key="4">
    <source>
        <dbReference type="ARBA" id="ARBA00022842"/>
    </source>
</evidence>
<accession>X1IXS7</accession>
<dbReference type="GO" id="GO:0046872">
    <property type="term" value="F:metal ion binding"/>
    <property type="evidence" value="ECO:0007669"/>
    <property type="project" value="UniProtKB-KW"/>
</dbReference>
<keyword evidence="3" id="KW-0479">Metal-binding</keyword>
<dbReference type="GO" id="GO:0008033">
    <property type="term" value="P:tRNA processing"/>
    <property type="evidence" value="ECO:0007669"/>
    <property type="project" value="UniProtKB-KW"/>
</dbReference>
<reference evidence="7" key="1">
    <citation type="journal article" date="2014" name="Front. Microbiol.">
        <title>High frequency of phylogenetically diverse reductive dehalogenase-homologous genes in deep subseafloor sedimentary metagenomes.</title>
        <authorList>
            <person name="Kawai M."/>
            <person name="Futagami T."/>
            <person name="Toyoda A."/>
            <person name="Takaki Y."/>
            <person name="Nishi S."/>
            <person name="Hori S."/>
            <person name="Arai W."/>
            <person name="Tsubouchi T."/>
            <person name="Morono Y."/>
            <person name="Uchiyama I."/>
            <person name="Ito T."/>
            <person name="Fujiyama A."/>
            <person name="Inagaki F."/>
            <person name="Takami H."/>
        </authorList>
    </citation>
    <scope>NUCLEOTIDE SEQUENCE</scope>
    <source>
        <strain evidence="7">Expedition CK06-06</strain>
    </source>
</reference>
<keyword evidence="4" id="KW-0460">Magnesium</keyword>
<dbReference type="EMBL" id="BARU01027424">
    <property type="protein sequence ID" value="GAH74040.1"/>
    <property type="molecule type" value="Genomic_DNA"/>
</dbReference>
<protein>
    <recommendedName>
        <fullName evidence="6">CCA-adding enzyme C-terminal domain-containing protein</fullName>
    </recommendedName>
</protein>
<sequence>LLHRLGLLRFIMPELQRCAGISRENLREGENLFEYILDLAGSLPSDLNLRLSVLLYNIKSISHLDEKKEIIVKILQRIRFKNAVIRKVTVLTKEDWQVLNFSKKMNIRQLAVRIGMENLEDIWELKKALIRGSRSSERLKSAEIERAENNIRETLQERPPVSLKDLAVNGKDLIELGCKEGKELGKILKKLLEIIIDRPELNKKKILVKLLIENEENDR</sequence>
<dbReference type="GO" id="GO:0016779">
    <property type="term" value="F:nucleotidyltransferase activity"/>
    <property type="evidence" value="ECO:0007669"/>
    <property type="project" value="UniProtKB-KW"/>
</dbReference>
<dbReference type="SUPFAM" id="SSF81891">
    <property type="entry name" value="Poly A polymerase C-terminal region-like"/>
    <property type="match status" value="1"/>
</dbReference>
<evidence type="ECO:0000313" key="7">
    <source>
        <dbReference type="EMBL" id="GAH74040.1"/>
    </source>
</evidence>
<keyword evidence="2" id="KW-0548">Nucleotidyltransferase</keyword>